<keyword evidence="4" id="KW-0804">Transcription</keyword>
<comment type="similarity">
    <text evidence="1">Belongs to the LysR transcriptional regulatory family.</text>
</comment>
<evidence type="ECO:0000313" key="6">
    <source>
        <dbReference type="EMBL" id="AER23906.1"/>
    </source>
</evidence>
<dbReference type="PROSITE" id="PS50931">
    <property type="entry name" value="HTH_LYSR"/>
    <property type="match status" value="1"/>
</dbReference>
<evidence type="ECO:0000259" key="5">
    <source>
        <dbReference type="PROSITE" id="PS50931"/>
    </source>
</evidence>
<keyword evidence="2" id="KW-0805">Transcription regulation</keyword>
<evidence type="ECO:0000256" key="1">
    <source>
        <dbReference type="ARBA" id="ARBA00009437"/>
    </source>
</evidence>
<dbReference type="EMBL" id="JN646852">
    <property type="protein sequence ID" value="AER23906.1"/>
    <property type="molecule type" value="Genomic_DNA"/>
</dbReference>
<keyword evidence="3" id="KW-0238">DNA-binding</keyword>
<dbReference type="PANTHER" id="PTHR30346:SF30">
    <property type="entry name" value="SMALL NEUTRAL PROTEASE REGULATORY PROTEIN"/>
    <property type="match status" value="1"/>
</dbReference>
<dbReference type="SUPFAM" id="SSF53850">
    <property type="entry name" value="Periplasmic binding protein-like II"/>
    <property type="match status" value="1"/>
</dbReference>
<name>I3PCJ9_9BURK</name>
<proteinExistence type="inferred from homology"/>
<dbReference type="PRINTS" id="PR00039">
    <property type="entry name" value="HTHLYSR"/>
</dbReference>
<dbReference type="InterPro" id="IPR000847">
    <property type="entry name" value="LysR_HTH_N"/>
</dbReference>
<feature type="domain" description="HTH lysR-type" evidence="5">
    <location>
        <begin position="1"/>
        <end position="58"/>
    </location>
</feature>
<dbReference type="InterPro" id="IPR036390">
    <property type="entry name" value="WH_DNA-bd_sf"/>
</dbReference>
<dbReference type="GO" id="GO:0003677">
    <property type="term" value="F:DNA binding"/>
    <property type="evidence" value="ECO:0007669"/>
    <property type="project" value="UniProtKB-KW"/>
</dbReference>
<dbReference type="Pfam" id="PF03466">
    <property type="entry name" value="LysR_substrate"/>
    <property type="match status" value="1"/>
</dbReference>
<reference evidence="6" key="1">
    <citation type="submission" date="2011-09" db="EMBL/GenBank/DDBJ databases">
        <title>A novel amdA gene encoded by the newly isolated Variovorax sp. HH01 strain defines a novel class of cofactor-less aryl malonic acid decarboxylase.</title>
        <authorList>
            <person name="Horn S."/>
            <person name="Maimanakos J."/>
            <person name="Streit W.R."/>
        </authorList>
    </citation>
    <scope>NUCLEOTIDE SEQUENCE</scope>
    <source>
        <strain evidence="6">HH01</strain>
    </source>
</reference>
<dbReference type="Pfam" id="PF00126">
    <property type="entry name" value="HTH_1"/>
    <property type="match status" value="1"/>
</dbReference>
<dbReference type="GO" id="GO:0003700">
    <property type="term" value="F:DNA-binding transcription factor activity"/>
    <property type="evidence" value="ECO:0007669"/>
    <property type="project" value="InterPro"/>
</dbReference>
<accession>I3PCJ9</accession>
<evidence type="ECO:0000256" key="4">
    <source>
        <dbReference type="ARBA" id="ARBA00023163"/>
    </source>
</evidence>
<gene>
    <name evidence="6" type="ORF">var023</name>
</gene>
<organism evidence="6">
    <name type="scientific">Variovorax sp. HH01</name>
    <dbReference type="NCBI Taxonomy" id="1084736"/>
    <lineage>
        <taxon>Bacteria</taxon>
        <taxon>Pseudomonadati</taxon>
        <taxon>Pseudomonadota</taxon>
        <taxon>Betaproteobacteria</taxon>
        <taxon>Burkholderiales</taxon>
        <taxon>Comamonadaceae</taxon>
        <taxon>Variovorax</taxon>
    </lineage>
</organism>
<protein>
    <submittedName>
        <fullName evidence="6">LysR family transcriptional regulator</fullName>
    </submittedName>
</protein>
<evidence type="ECO:0000256" key="2">
    <source>
        <dbReference type="ARBA" id="ARBA00023015"/>
    </source>
</evidence>
<evidence type="ECO:0000256" key="3">
    <source>
        <dbReference type="ARBA" id="ARBA00023125"/>
    </source>
</evidence>
<dbReference type="Gene3D" id="3.40.190.10">
    <property type="entry name" value="Periplasmic binding protein-like II"/>
    <property type="match status" value="2"/>
</dbReference>
<dbReference type="AlphaFoldDB" id="I3PCJ9"/>
<dbReference type="InterPro" id="IPR036388">
    <property type="entry name" value="WH-like_DNA-bd_sf"/>
</dbReference>
<dbReference type="InterPro" id="IPR005119">
    <property type="entry name" value="LysR_subst-bd"/>
</dbReference>
<dbReference type="GO" id="GO:0032993">
    <property type="term" value="C:protein-DNA complex"/>
    <property type="evidence" value="ECO:0007669"/>
    <property type="project" value="TreeGrafter"/>
</dbReference>
<dbReference type="Gene3D" id="1.10.10.10">
    <property type="entry name" value="Winged helix-like DNA-binding domain superfamily/Winged helix DNA-binding domain"/>
    <property type="match status" value="1"/>
</dbReference>
<dbReference type="FunFam" id="1.10.10.10:FF:000001">
    <property type="entry name" value="LysR family transcriptional regulator"/>
    <property type="match status" value="1"/>
</dbReference>
<dbReference type="SUPFAM" id="SSF46785">
    <property type="entry name" value="Winged helix' DNA-binding domain"/>
    <property type="match status" value="1"/>
</dbReference>
<sequence length="306" mass="33366">MDIRALRYFAAVAETGHMTRAAEQLGIQQPPLSLQIKALERELGVLLFRRHPRGVALTDAGRLFQAEALRMLRDMDAMKQRMARVAKGQAGRLAVGFTSSAAAHRFMPDALREFRRAYPDVELQLREDNAAELTEALAAGRLHCGLLRVPVARPEGLLFETLLREPVLVAMPSDHRLARGRDKDSRALPLARLCDEGIILVRRPGAPGLYADLLALCHAKGLRPRVVAEVDRMMTNLNLVAAGVGLSVVPASMHGVHAHAISYARLADGGQLDAPLTLVSRAEEDNLPALNFAALLRRLAQENSGA</sequence>
<dbReference type="PANTHER" id="PTHR30346">
    <property type="entry name" value="TRANSCRIPTIONAL DUAL REGULATOR HCAR-RELATED"/>
    <property type="match status" value="1"/>
</dbReference>